<accession>A0ABM6N036</accession>
<name>A0ABM6N036_9GAMM</name>
<keyword evidence="2" id="KW-1185">Reference proteome</keyword>
<sequence>MVLALSLFFISYMMNVLCNSVILTQFLLLKQTKKYEYAAKLAS</sequence>
<evidence type="ECO:0000313" key="2">
    <source>
        <dbReference type="Proteomes" id="UP000217258"/>
    </source>
</evidence>
<reference evidence="1 2" key="1">
    <citation type="submission" date="2015-06" db="EMBL/GenBank/DDBJ databases">
        <authorList>
            <person name="Xie B.-B."/>
            <person name="Rong J.-C."/>
            <person name="Qin Q.-L."/>
            <person name="Zhang Y.-Z."/>
        </authorList>
    </citation>
    <scope>NUCLEOTIDE SEQUENCE [LARGE SCALE GENOMIC DNA]</scope>
    <source>
        <strain evidence="1 2">KMM 3549</strain>
    </source>
</reference>
<gene>
    <name evidence="1" type="ORF">PISS_a0376</name>
</gene>
<dbReference type="Proteomes" id="UP000217258">
    <property type="component" value="Chromosome I"/>
</dbReference>
<organism evidence="1 2">
    <name type="scientific">Pseudoalteromonas issachenkonii</name>
    <dbReference type="NCBI Taxonomy" id="152297"/>
    <lineage>
        <taxon>Bacteria</taxon>
        <taxon>Pseudomonadati</taxon>
        <taxon>Pseudomonadota</taxon>
        <taxon>Gammaproteobacteria</taxon>
        <taxon>Alteromonadales</taxon>
        <taxon>Pseudoalteromonadaceae</taxon>
        <taxon>Pseudoalteromonas</taxon>
    </lineage>
</organism>
<evidence type="ECO:0000313" key="1">
    <source>
        <dbReference type="EMBL" id="ATC89430.1"/>
    </source>
</evidence>
<dbReference type="EMBL" id="CP011030">
    <property type="protein sequence ID" value="ATC89430.1"/>
    <property type="molecule type" value="Genomic_DNA"/>
</dbReference>
<proteinExistence type="predicted"/>
<protein>
    <submittedName>
        <fullName evidence="1">Uncharacterized protein</fullName>
    </submittedName>
</protein>